<protein>
    <submittedName>
        <fullName evidence="1">Uncharacterized protein</fullName>
    </submittedName>
</protein>
<dbReference type="EMBL" id="NGAF01000014">
    <property type="protein sequence ID" value="OXR42312.1"/>
    <property type="molecule type" value="Genomic_DNA"/>
</dbReference>
<dbReference type="AlphaFoldDB" id="A0A231H0F8"/>
<organism evidence="1 2">
    <name type="scientific">Nocardia cerradoensis</name>
    <dbReference type="NCBI Taxonomy" id="85688"/>
    <lineage>
        <taxon>Bacteria</taxon>
        <taxon>Bacillati</taxon>
        <taxon>Actinomycetota</taxon>
        <taxon>Actinomycetes</taxon>
        <taxon>Mycobacteriales</taxon>
        <taxon>Nocardiaceae</taxon>
        <taxon>Nocardia</taxon>
    </lineage>
</organism>
<name>A0A231H0F8_9NOCA</name>
<reference evidence="1 2" key="1">
    <citation type="submission" date="2017-07" db="EMBL/GenBank/DDBJ databases">
        <title>First draft Genome Sequence of Nocardia cerradoensis isolated from human infection.</title>
        <authorList>
            <person name="Carrasco G."/>
        </authorList>
    </citation>
    <scope>NUCLEOTIDE SEQUENCE [LARGE SCALE GENOMIC DNA]</scope>
    <source>
        <strain evidence="1 2">CNM20130759</strain>
    </source>
</reference>
<comment type="caution">
    <text evidence="1">The sequence shown here is derived from an EMBL/GenBank/DDBJ whole genome shotgun (WGS) entry which is preliminary data.</text>
</comment>
<evidence type="ECO:0000313" key="1">
    <source>
        <dbReference type="EMBL" id="OXR42312.1"/>
    </source>
</evidence>
<keyword evidence="2" id="KW-1185">Reference proteome</keyword>
<dbReference type="RefSeq" id="WP_143860196.1">
    <property type="nucleotide sequence ID" value="NZ_NGAF01000014.1"/>
</dbReference>
<evidence type="ECO:0000313" key="2">
    <source>
        <dbReference type="Proteomes" id="UP000215506"/>
    </source>
</evidence>
<dbReference type="Proteomes" id="UP000215506">
    <property type="component" value="Unassembled WGS sequence"/>
</dbReference>
<accession>A0A231H0F8</accession>
<gene>
    <name evidence="1" type="ORF">B7C42_05511</name>
</gene>
<proteinExistence type="predicted"/>
<sequence length="90" mass="10013">MTVVYATNDEVRQDLSHICASVDIEVEDSAGTLIYGVAADSRKALAQLRTALGPIYRIRTARAGDEESWITFLDTIDRSFTVKIRRQLPA</sequence>